<keyword evidence="2" id="KW-1185">Reference proteome</keyword>
<gene>
    <name evidence="1" type="ORF">SAMN05216452_2111</name>
</gene>
<proteinExistence type="predicted"/>
<dbReference type="Pfam" id="PF00574">
    <property type="entry name" value="CLP_protease"/>
    <property type="match status" value="1"/>
</dbReference>
<evidence type="ECO:0000313" key="2">
    <source>
        <dbReference type="Proteomes" id="UP000199064"/>
    </source>
</evidence>
<dbReference type="RefSeq" id="WP_090328748.1">
    <property type="nucleotide sequence ID" value="NZ_FNSL01000001.1"/>
</dbReference>
<dbReference type="SUPFAM" id="SSF52096">
    <property type="entry name" value="ClpP/crotonase"/>
    <property type="match status" value="1"/>
</dbReference>
<sequence length="278" mass="29554">MDHQLATTADRAFASRWVFRPAAALDGSVLRAALFGAVIGTAVVAGMELRELADRHGGLQTGLHKTLEHATQLLPHSNSQTDTHPLWRQPAEGAKEVSRPTPEAHSLSMTASRTGVLALKGMIQPGSAGRLRDALESSASPITTIALDSPGGSLNEAMAMARLIRQRGLSTSVEAGAACASSCPLVLAGGRERHVEPGATIALHQFYSPGSLSDPRQALSDAQLVTARISRHLDEMGVDLALWLHALDTPPRTLYRLTPAQMRAYRLTTGRPGHARGH</sequence>
<dbReference type="EMBL" id="FNSL01000001">
    <property type="protein sequence ID" value="SEB55715.1"/>
    <property type="molecule type" value="Genomic_DNA"/>
</dbReference>
<reference evidence="2" key="1">
    <citation type="submission" date="2016-10" db="EMBL/GenBank/DDBJ databases">
        <authorList>
            <person name="Varghese N."/>
            <person name="Submissions S."/>
        </authorList>
    </citation>
    <scope>NUCLEOTIDE SEQUENCE [LARGE SCALE GENOMIC DNA]</scope>
    <source>
        <strain evidence="2">ES.061</strain>
    </source>
</reference>
<dbReference type="Proteomes" id="UP000199064">
    <property type="component" value="Unassembled WGS sequence"/>
</dbReference>
<evidence type="ECO:0000313" key="1">
    <source>
        <dbReference type="EMBL" id="SEB55715.1"/>
    </source>
</evidence>
<dbReference type="Gene3D" id="3.90.226.10">
    <property type="entry name" value="2-enoyl-CoA Hydratase, Chain A, domain 1"/>
    <property type="match status" value="1"/>
</dbReference>
<organism evidence="1 2">
    <name type="scientific">Nitratireductor aquibiodomus</name>
    <dbReference type="NCBI Taxonomy" id="204799"/>
    <lineage>
        <taxon>Bacteria</taxon>
        <taxon>Pseudomonadati</taxon>
        <taxon>Pseudomonadota</taxon>
        <taxon>Alphaproteobacteria</taxon>
        <taxon>Hyphomicrobiales</taxon>
        <taxon>Phyllobacteriaceae</taxon>
        <taxon>Nitratireductor</taxon>
    </lineage>
</organism>
<dbReference type="InterPro" id="IPR023562">
    <property type="entry name" value="ClpP/TepA"/>
</dbReference>
<evidence type="ECO:0008006" key="3">
    <source>
        <dbReference type="Google" id="ProtNLM"/>
    </source>
</evidence>
<dbReference type="AlphaFoldDB" id="A0A1H4KC48"/>
<name>A0A1H4KC48_9HYPH</name>
<accession>A0A1H4KC48</accession>
<protein>
    <recommendedName>
        <fullName evidence="3">Clp protease</fullName>
    </recommendedName>
</protein>
<dbReference type="InterPro" id="IPR029045">
    <property type="entry name" value="ClpP/crotonase-like_dom_sf"/>
</dbReference>